<name>F4PDJ5_BATDJ</name>
<dbReference type="GeneID" id="18236939"/>
<sequence length="749" mass="84768">MSLAYTSPCGDWNPLADKFYRKYELYQMIWNKVDLAKMTVAAAPFGGPIAMMRNDRKMVAVAALSSKPVMHIYTSSGKLLTQFQASLNHRANRIIVMGWTLKERLVCVMEYGSLRLYDLQGDFVQITLGEEAKENGVLDAHVWENSAVILTTNLKLILVANLDEPRPILLANPGLVQPPHSWSFISATYSLSKHVEILLAVNNTIVVVDAKNAQDQMLQQGPFTRMAVSPNAKFLALFTANGRLWVVSSDFQTNLAEFRTNSSVPPLQMTWCGNDSVLLHWEDTILMVGPSGDWIKQVQTCVVHIVNEIDCARIISNTRCELLERVPVVTETIFRIGSTAPGAILFDAREHFEKQSPKCDENIRSIRGQLMEAVTSCIDGACNEFDIQLQKALLRAASFGKAYLDSFSADRFVKACQSIRVLNALHNNQIGIPLTYKQYVHISPEGLIDRLINRREHLLARRICEYLRMPIDRVLIDWARVKVKQSTDDEETVCRMIVEKMNDRPGISFAEIAKAAYAVGRIKLATKLLDFEPSPSDQVPLLLSMQQDESALTKAVESFDTDLVYLVVLHMKRKLPLADFFRIISTKPLACNLLELYAREQDPQLLYDFYYQDDRRVSSANLILDESCADKARDIPSRLLKLKKAIKLYGEEKESIFETKSLEDQSKLLQIQSTLERELTGQTFLDLSVTDTVFKCLILGHMSRALKIKSDLKMDDRRFAWLELRAIIQNETWEALDKVSGGCWVSLGI</sequence>
<organism evidence="5 6">
    <name type="scientific">Batrachochytrium dendrobatidis (strain JAM81 / FGSC 10211)</name>
    <name type="common">Frog chytrid fungus</name>
    <dbReference type="NCBI Taxonomy" id="684364"/>
    <lineage>
        <taxon>Eukaryota</taxon>
        <taxon>Fungi</taxon>
        <taxon>Fungi incertae sedis</taxon>
        <taxon>Chytridiomycota</taxon>
        <taxon>Chytridiomycota incertae sedis</taxon>
        <taxon>Chytridiomycetes</taxon>
        <taxon>Rhizophydiales</taxon>
        <taxon>Rhizophydiales incertae sedis</taxon>
        <taxon>Batrachochytrium</taxon>
    </lineage>
</organism>
<dbReference type="InterPro" id="IPR038132">
    <property type="entry name" value="Vps16_C_sf"/>
</dbReference>
<dbReference type="Pfam" id="PF04840">
    <property type="entry name" value="Vps16_C"/>
    <property type="match status" value="1"/>
</dbReference>
<dbReference type="GO" id="GO:0016197">
    <property type="term" value="P:endosomal transport"/>
    <property type="evidence" value="ECO:0000318"/>
    <property type="project" value="GO_Central"/>
</dbReference>
<dbReference type="Gene3D" id="1.10.150.780">
    <property type="entry name" value="Vps16, C-terminal region"/>
    <property type="match status" value="1"/>
</dbReference>
<evidence type="ECO:0000313" key="6">
    <source>
        <dbReference type="Proteomes" id="UP000007241"/>
    </source>
</evidence>
<dbReference type="OrthoDB" id="1792at2759"/>
<dbReference type="InParanoid" id="F4PDJ5"/>
<dbReference type="GO" id="GO:0042144">
    <property type="term" value="P:vacuole fusion, non-autophagic"/>
    <property type="evidence" value="ECO:0000318"/>
    <property type="project" value="GO_Central"/>
</dbReference>
<dbReference type="SUPFAM" id="SSF101908">
    <property type="entry name" value="Putative isomerase YbhE"/>
    <property type="match status" value="1"/>
</dbReference>
<dbReference type="GO" id="GO:0030897">
    <property type="term" value="C:HOPS complex"/>
    <property type="evidence" value="ECO:0000318"/>
    <property type="project" value="GO_Central"/>
</dbReference>
<dbReference type="GO" id="GO:0005768">
    <property type="term" value="C:endosome"/>
    <property type="evidence" value="ECO:0000318"/>
    <property type="project" value="GO_Central"/>
</dbReference>
<proteinExistence type="inferred from homology"/>
<comment type="similarity">
    <text evidence="1 2">Belongs to the VPS16 family.</text>
</comment>
<dbReference type="EMBL" id="GL882895">
    <property type="protein sequence ID" value="EGF76689.1"/>
    <property type="molecule type" value="Genomic_DNA"/>
</dbReference>
<dbReference type="InterPro" id="IPR006925">
    <property type="entry name" value="Vps16_C"/>
</dbReference>
<evidence type="ECO:0000259" key="4">
    <source>
        <dbReference type="Pfam" id="PF04841"/>
    </source>
</evidence>
<reference evidence="5 6" key="1">
    <citation type="submission" date="2009-12" db="EMBL/GenBank/DDBJ databases">
        <title>The draft genome of Batrachochytrium dendrobatidis.</title>
        <authorList>
            <consortium name="US DOE Joint Genome Institute (JGI-PGF)"/>
            <person name="Kuo A."/>
            <person name="Salamov A."/>
            <person name="Schmutz J."/>
            <person name="Lucas S."/>
            <person name="Pitluck S."/>
            <person name="Rosenblum E."/>
            <person name="Stajich J."/>
            <person name="Eisen M."/>
            <person name="Grigoriev I.V."/>
        </authorList>
    </citation>
    <scope>NUCLEOTIDE SEQUENCE [LARGE SCALE GENOMIC DNA]</scope>
    <source>
        <strain evidence="6">JAM81 / FGSC 10211</strain>
    </source>
</reference>
<accession>F4PDJ5</accession>
<dbReference type="InterPro" id="IPR016534">
    <property type="entry name" value="VPS16"/>
</dbReference>
<dbReference type="STRING" id="684364.F4PDJ5"/>
<dbReference type="InterPro" id="IPR006926">
    <property type="entry name" value="Vps16_N"/>
</dbReference>
<dbReference type="OMA" id="RIPACLC"/>
<dbReference type="GO" id="GO:0006886">
    <property type="term" value="P:intracellular protein transport"/>
    <property type="evidence" value="ECO:0007669"/>
    <property type="project" value="InterPro"/>
</dbReference>
<feature type="domain" description="Vps16 N-terminal" evidence="4">
    <location>
        <begin position="9"/>
        <end position="413"/>
    </location>
</feature>
<dbReference type="Proteomes" id="UP000007241">
    <property type="component" value="Unassembled WGS sequence"/>
</dbReference>
<dbReference type="FunCoup" id="F4PDJ5">
    <property type="interactions" value="773"/>
</dbReference>
<dbReference type="PIRSF" id="PIRSF007949">
    <property type="entry name" value="VPS16"/>
    <property type="match status" value="1"/>
</dbReference>
<dbReference type="RefSeq" id="XP_006682562.1">
    <property type="nucleotide sequence ID" value="XM_006682499.1"/>
</dbReference>
<comment type="function">
    <text evidence="2">Essential for vacuolar protein sorting. Required for vacuole biogenesis, stability and to maintain vacuole morphology.</text>
</comment>
<evidence type="ECO:0000259" key="3">
    <source>
        <dbReference type="Pfam" id="PF04840"/>
    </source>
</evidence>
<evidence type="ECO:0000256" key="1">
    <source>
        <dbReference type="ARBA" id="ARBA00009250"/>
    </source>
</evidence>
<dbReference type="Pfam" id="PF04841">
    <property type="entry name" value="Vps16_N"/>
    <property type="match status" value="1"/>
</dbReference>
<evidence type="ECO:0000313" key="5">
    <source>
        <dbReference type="EMBL" id="EGF76689.1"/>
    </source>
</evidence>
<feature type="domain" description="Vps16 C-terminal" evidence="3">
    <location>
        <begin position="507"/>
        <end position="740"/>
    </location>
</feature>
<dbReference type="HOGENOM" id="CLU_008909_1_0_1"/>
<gene>
    <name evidence="5" type="ORF">BATDEDRAFT_14644</name>
</gene>
<keyword evidence="2" id="KW-0653">Protein transport</keyword>
<protein>
    <recommendedName>
        <fullName evidence="2">Probable vacuolar protein sorting-associated protein 16 homolog</fullName>
    </recommendedName>
</protein>
<dbReference type="PANTHER" id="PTHR12811">
    <property type="entry name" value="VACUOLAR PROTEIN SORTING VPS16"/>
    <property type="match status" value="1"/>
</dbReference>
<keyword evidence="6" id="KW-1185">Reference proteome</keyword>
<dbReference type="PANTHER" id="PTHR12811:SF0">
    <property type="entry name" value="VACUOLAR PROTEIN SORTING-ASSOCIATED PROTEIN 16 HOMOLOG"/>
    <property type="match status" value="1"/>
</dbReference>
<keyword evidence="2" id="KW-0813">Transport</keyword>
<dbReference type="GO" id="GO:0003779">
    <property type="term" value="F:actin binding"/>
    <property type="evidence" value="ECO:0000318"/>
    <property type="project" value="GO_Central"/>
</dbReference>
<evidence type="ECO:0000256" key="2">
    <source>
        <dbReference type="PIRNR" id="PIRNR007949"/>
    </source>
</evidence>
<dbReference type="AlphaFoldDB" id="F4PDJ5"/>